<sequence length="59" mass="7134">MRTTARGLRSRLLFAEPPRVKTVERKEPSMKRWVRINLARSTTAMIRRRIRVRRRTSKV</sequence>
<dbReference type="VEuPathDB" id="FungiDB:I7I52_01795"/>
<dbReference type="Proteomes" id="UP000670092">
    <property type="component" value="Unassembled WGS sequence"/>
</dbReference>
<proteinExistence type="predicted"/>
<comment type="caution">
    <text evidence="1">The sequence shown here is derived from an EMBL/GenBank/DDBJ whole genome shotgun (WGS) entry which is preliminary data.</text>
</comment>
<evidence type="ECO:0000313" key="2">
    <source>
        <dbReference type="Proteomes" id="UP000670092"/>
    </source>
</evidence>
<reference evidence="1 2" key="1">
    <citation type="submission" date="2021-01" db="EMBL/GenBank/DDBJ databases">
        <title>Chromosome-level genome assembly of a human fungal pathogen reveals clustering of transcriptionally co-regulated genes.</title>
        <authorList>
            <person name="Voorhies M."/>
            <person name="Cohen S."/>
            <person name="Shea T.P."/>
            <person name="Petrus S."/>
            <person name="Munoz J.F."/>
            <person name="Poplawski S."/>
            <person name="Goldman W.E."/>
            <person name="Michael T."/>
            <person name="Cuomo C.A."/>
            <person name="Sil A."/>
            <person name="Beyhan S."/>
        </authorList>
    </citation>
    <scope>NUCLEOTIDE SEQUENCE [LARGE SCALE GENOMIC DNA]</scope>
    <source>
        <strain evidence="1 2">G184AR</strain>
    </source>
</reference>
<dbReference type="EMBL" id="JAEVHI010000001">
    <property type="protein sequence ID" value="KAG5303713.1"/>
    <property type="molecule type" value="Genomic_DNA"/>
</dbReference>
<organism evidence="1 2">
    <name type="scientific">Ajellomyces capsulatus</name>
    <name type="common">Darling's disease fungus</name>
    <name type="synonym">Histoplasma capsulatum</name>
    <dbReference type="NCBI Taxonomy" id="5037"/>
    <lineage>
        <taxon>Eukaryota</taxon>
        <taxon>Fungi</taxon>
        <taxon>Dikarya</taxon>
        <taxon>Ascomycota</taxon>
        <taxon>Pezizomycotina</taxon>
        <taxon>Eurotiomycetes</taxon>
        <taxon>Eurotiomycetidae</taxon>
        <taxon>Onygenales</taxon>
        <taxon>Ajellomycetaceae</taxon>
        <taxon>Histoplasma</taxon>
    </lineage>
</organism>
<accession>A0A8H7Z7R5</accession>
<protein>
    <submittedName>
        <fullName evidence="1">Uncharacterized protein</fullName>
    </submittedName>
</protein>
<dbReference type="AlphaFoldDB" id="A0A8H7Z7R5"/>
<name>A0A8H7Z7R5_AJECA</name>
<gene>
    <name evidence="1" type="ORF">I7I52_01795</name>
</gene>
<evidence type="ECO:0000313" key="1">
    <source>
        <dbReference type="EMBL" id="KAG5303713.1"/>
    </source>
</evidence>